<gene>
    <name evidence="1" type="ORF">F383_11716</name>
</gene>
<protein>
    <submittedName>
        <fullName evidence="1">Uncharacterized protein</fullName>
    </submittedName>
</protein>
<proteinExistence type="predicted"/>
<keyword evidence="2" id="KW-1185">Reference proteome</keyword>
<sequence>MEEVVVVMEAMVLIAKMEGSLSALFHARFASKGLLIMGIGRGLSFNVGINFIWSNGQVLAINKLYSQCYSFDNPLCIK</sequence>
<dbReference type="Proteomes" id="UP000032142">
    <property type="component" value="Unassembled WGS sequence"/>
</dbReference>
<evidence type="ECO:0000313" key="1">
    <source>
        <dbReference type="EMBL" id="KHG10065.1"/>
    </source>
</evidence>
<organism evidence="1 2">
    <name type="scientific">Gossypium arboreum</name>
    <name type="common">Tree cotton</name>
    <name type="synonym">Gossypium nanking</name>
    <dbReference type="NCBI Taxonomy" id="29729"/>
    <lineage>
        <taxon>Eukaryota</taxon>
        <taxon>Viridiplantae</taxon>
        <taxon>Streptophyta</taxon>
        <taxon>Embryophyta</taxon>
        <taxon>Tracheophyta</taxon>
        <taxon>Spermatophyta</taxon>
        <taxon>Magnoliopsida</taxon>
        <taxon>eudicotyledons</taxon>
        <taxon>Gunneridae</taxon>
        <taxon>Pentapetalae</taxon>
        <taxon>rosids</taxon>
        <taxon>malvids</taxon>
        <taxon>Malvales</taxon>
        <taxon>Malvaceae</taxon>
        <taxon>Malvoideae</taxon>
        <taxon>Gossypium</taxon>
    </lineage>
</organism>
<name>A0A0B0NB49_GOSAR</name>
<reference evidence="2" key="1">
    <citation type="submission" date="2014-09" db="EMBL/GenBank/DDBJ databases">
        <authorList>
            <person name="Mudge J."/>
            <person name="Ramaraj T."/>
            <person name="Lindquist I.E."/>
            <person name="Bharti A.K."/>
            <person name="Sundararajan A."/>
            <person name="Cameron C.T."/>
            <person name="Woodward J.E."/>
            <person name="May G.D."/>
            <person name="Brubaker C."/>
            <person name="Broadhvest J."/>
            <person name="Wilkins T.A."/>
        </authorList>
    </citation>
    <scope>NUCLEOTIDE SEQUENCE</scope>
    <source>
        <strain evidence="2">cv. AKA8401</strain>
    </source>
</reference>
<dbReference type="EMBL" id="KN393049">
    <property type="protein sequence ID" value="KHG10065.1"/>
    <property type="molecule type" value="Genomic_DNA"/>
</dbReference>
<accession>A0A0B0NB49</accession>
<evidence type="ECO:0000313" key="2">
    <source>
        <dbReference type="Proteomes" id="UP000032142"/>
    </source>
</evidence>
<dbReference type="AlphaFoldDB" id="A0A0B0NB49"/>